<sequence>MNLKEANISKNIMKATSKEKRTVRTHKLVNEEIRTNFTKLTEEKFKGMGVQQQTLEQRWKFFKDTTYDAARKVCGFTRTGGSKKRTSWWSEETKLAIKEKKKLRKAYLANSISQSYEMYKEGRKLVKDIVKKARVKEWEQFGEKIEENSKQNKKLFYGVLKRMRGKSGGFLGQITNKNGELLTEPADIADRWGEYFSELLEAHESEETPNNH</sequence>
<proteinExistence type="predicted"/>
<comment type="caution">
    <text evidence="1">The sequence shown here is derived from an EMBL/GenBank/DDBJ whole genome shotgun (WGS) entry which is preliminary data.</text>
</comment>
<evidence type="ECO:0000313" key="2">
    <source>
        <dbReference type="Proteomes" id="UP001168821"/>
    </source>
</evidence>
<organism evidence="1 2">
    <name type="scientific">Zophobas morio</name>
    <dbReference type="NCBI Taxonomy" id="2755281"/>
    <lineage>
        <taxon>Eukaryota</taxon>
        <taxon>Metazoa</taxon>
        <taxon>Ecdysozoa</taxon>
        <taxon>Arthropoda</taxon>
        <taxon>Hexapoda</taxon>
        <taxon>Insecta</taxon>
        <taxon>Pterygota</taxon>
        <taxon>Neoptera</taxon>
        <taxon>Endopterygota</taxon>
        <taxon>Coleoptera</taxon>
        <taxon>Polyphaga</taxon>
        <taxon>Cucujiformia</taxon>
        <taxon>Tenebrionidae</taxon>
        <taxon>Zophobas</taxon>
    </lineage>
</organism>
<dbReference type="EMBL" id="JALNTZ010000003">
    <property type="protein sequence ID" value="KAJ3658573.1"/>
    <property type="molecule type" value="Genomic_DNA"/>
</dbReference>
<evidence type="ECO:0000313" key="1">
    <source>
        <dbReference type="EMBL" id="KAJ3658573.1"/>
    </source>
</evidence>
<reference evidence="1" key="1">
    <citation type="journal article" date="2023" name="G3 (Bethesda)">
        <title>Whole genome assemblies of Zophobas morio and Tenebrio molitor.</title>
        <authorList>
            <person name="Kaur S."/>
            <person name="Stinson S.A."/>
            <person name="diCenzo G.C."/>
        </authorList>
    </citation>
    <scope>NUCLEOTIDE SEQUENCE</scope>
    <source>
        <strain evidence="1">QUZm001</strain>
    </source>
</reference>
<gene>
    <name evidence="1" type="ORF">Zmor_010305</name>
</gene>
<dbReference type="Proteomes" id="UP001168821">
    <property type="component" value="Unassembled WGS sequence"/>
</dbReference>
<keyword evidence="2" id="KW-1185">Reference proteome</keyword>
<name>A0AA38IIS3_9CUCU</name>
<dbReference type="AlphaFoldDB" id="A0AA38IIS3"/>
<accession>A0AA38IIS3</accession>
<protein>
    <submittedName>
        <fullName evidence="1">Uncharacterized protein</fullName>
    </submittedName>
</protein>